<dbReference type="OrthoDB" id="5311240at2759"/>
<reference evidence="1 2" key="1">
    <citation type="submission" date="2016-04" db="EMBL/GenBank/DDBJ databases">
        <title>A degradative enzymes factory behind the ericoid mycorrhizal symbiosis.</title>
        <authorList>
            <consortium name="DOE Joint Genome Institute"/>
            <person name="Martino E."/>
            <person name="Morin E."/>
            <person name="Grelet G."/>
            <person name="Kuo A."/>
            <person name="Kohler A."/>
            <person name="Daghino S."/>
            <person name="Barry K."/>
            <person name="Choi C."/>
            <person name="Cichocki N."/>
            <person name="Clum A."/>
            <person name="Copeland A."/>
            <person name="Hainaut M."/>
            <person name="Haridas S."/>
            <person name="Labutti K."/>
            <person name="Lindquist E."/>
            <person name="Lipzen A."/>
            <person name="Khouja H.-R."/>
            <person name="Murat C."/>
            <person name="Ohm R."/>
            <person name="Olson A."/>
            <person name="Spatafora J."/>
            <person name="Veneault-Fourrey C."/>
            <person name="Henrissat B."/>
            <person name="Grigoriev I."/>
            <person name="Martin F."/>
            <person name="Perotto S."/>
        </authorList>
    </citation>
    <scope>NUCLEOTIDE SEQUENCE [LARGE SCALE GENOMIC DNA]</scope>
    <source>
        <strain evidence="1 2">E</strain>
    </source>
</reference>
<proteinExistence type="predicted"/>
<dbReference type="RefSeq" id="XP_024740501.1">
    <property type="nucleotide sequence ID" value="XM_024879640.1"/>
</dbReference>
<gene>
    <name evidence="1" type="ORF">K444DRAFT_609794</name>
</gene>
<accession>A0A2J6TKR7</accession>
<name>A0A2J6TKR7_9HELO</name>
<dbReference type="InParanoid" id="A0A2J6TKR7"/>
<dbReference type="GeneID" id="36587717"/>
<dbReference type="Proteomes" id="UP000235371">
    <property type="component" value="Unassembled WGS sequence"/>
</dbReference>
<organism evidence="1 2">
    <name type="scientific">Hyaloscypha bicolor E</name>
    <dbReference type="NCBI Taxonomy" id="1095630"/>
    <lineage>
        <taxon>Eukaryota</taxon>
        <taxon>Fungi</taxon>
        <taxon>Dikarya</taxon>
        <taxon>Ascomycota</taxon>
        <taxon>Pezizomycotina</taxon>
        <taxon>Leotiomycetes</taxon>
        <taxon>Helotiales</taxon>
        <taxon>Hyaloscyphaceae</taxon>
        <taxon>Hyaloscypha</taxon>
        <taxon>Hyaloscypha bicolor</taxon>
    </lineage>
</organism>
<protein>
    <submittedName>
        <fullName evidence="1">Uncharacterized protein</fullName>
    </submittedName>
</protein>
<evidence type="ECO:0000313" key="2">
    <source>
        <dbReference type="Proteomes" id="UP000235371"/>
    </source>
</evidence>
<dbReference type="EMBL" id="KZ613780">
    <property type="protein sequence ID" value="PMD63597.1"/>
    <property type="molecule type" value="Genomic_DNA"/>
</dbReference>
<dbReference type="AlphaFoldDB" id="A0A2J6TKR7"/>
<evidence type="ECO:0000313" key="1">
    <source>
        <dbReference type="EMBL" id="PMD63597.1"/>
    </source>
</evidence>
<keyword evidence="2" id="KW-1185">Reference proteome</keyword>
<sequence>MCEGTCWKIESLVTKINEPAAIHFLRASVGFTTRDCATQLNKSQAGVRFLGLAAALVTSLGPFEGGNTLEQLLNSSASDKTLLPTARQLMLLLETLEPRLEYSGFADSLAGWVIFLCHSSRITQEYRDSWEVFPSFPNPEGLDSLVNAFRQIARIGDSDVIRVSIKATTCVPWVVAFTKWCLGAPPSIFLDDGTVILQQPGTKVEVLASLDSENCPGIKVSIYRALGAPSDLVGGLSGGGSWTGMVSIETYGQWMLHKFEFTEGSANQALIQALPYAIKKIVESLRLSKYREFDFSIPLRDWRYQSLQDGPVIDEESMELRLSPFGNEAAIVNIARRILGISGSFQLHSLDDFYIENLPVVKLHLKKIKEQCLCSVCNPGAGKNFRTCEKVKFFHHLAFVCADILAFSLFQGPDSPLVQLQHYRDGSYPFKKAIYSILTNENLGNVKVSDILQYTLDLVGHKVTDDVKGSKWVMSSFKGQVIYPHLYESSHYDKQGYLTLAWSSGLLRYRGEVYTRVIGDIISSASGRDPVTGVCGEVTGPCNLVPDIKVVWHIQQADNLLKVSLGLESPQRDLSSIRYSVNWILENLASAIMLEACSHSPNAALEEPDKFCAYTGPMAIKPYSDQKNGIQVVGIVAVEGSNELRLFSLSGASVIMPMVLRKDACLSCCLDACRRTKYPVIIL</sequence>